<dbReference type="PROSITE" id="PS51257">
    <property type="entry name" value="PROKAR_LIPOPROTEIN"/>
    <property type="match status" value="1"/>
</dbReference>
<sequence length="590" mass="64711">MGFLNEKLSSFFNNRWLVFVAAMWIQSCAGIGYLFGSISPTIKKSLNYNQRQVARLGVAKDLGDSVGFLAGTFSEILPLWGAVLIGAIQNFVGYGWVWLVVTGRAPVLPLWAMCVLIFIGTNGETYFNTVALVSCVRNFPKSRGPVVGILKGFAGLGGAILTQVYAMVHSPDHASLIFMVAVGPTLVVIALMFIVRPVGGHKQIRSSDNFSFSIIYSICLLLASYLMGVMLVEDLIDLSPTIITAFTLILFVLLLIPIVIPIILTFSQEPRSSVEEALLPEPQKQEGIKSEEESQEVIFSELEDEKPKEVDLLSAGERRKRMARLQSKIAQAAAEGAVRLNKRRPHRGEDFTLTEALIKADFWLIFFSLLLGSGSGLTVIDNLGQMSQSLGYDNTHVFVSMISIWNFLGRVGGGYFSEMIVRDYAYPRPVAMAAAQVIMAIGHFIFAMGWPGAMYIGTLLVGLGYGAHWAIVPAAASELFGLKKFGALYNFLTLANPAGSLVFSGLIASSIYDREAEKQAQTRHHGQRSLLSSFSSFVYLDDPLKCEGAVCFYLTSLIMSGLCIIAVVLSMILVYRTKSVYNNLYGRSRR</sequence>
<dbReference type="InterPro" id="IPR010658">
    <property type="entry name" value="Nodulin-like"/>
</dbReference>
<feature type="transmembrane region" description="Helical" evidence="6">
    <location>
        <begin position="77"/>
        <end position="98"/>
    </location>
</feature>
<dbReference type="EMBL" id="JBJXBP010000008">
    <property type="protein sequence ID" value="KAL3813902.1"/>
    <property type="molecule type" value="Genomic_DNA"/>
</dbReference>
<feature type="transmembrane region" description="Helical" evidence="6">
    <location>
        <begin position="174"/>
        <end position="198"/>
    </location>
</feature>
<feature type="transmembrane region" description="Helical" evidence="6">
    <location>
        <begin position="110"/>
        <end position="136"/>
    </location>
</feature>
<comment type="subcellular location">
    <subcellularLocation>
        <location evidence="1">Membrane</location>
        <topology evidence="1">Multi-pass membrane protein</topology>
    </subcellularLocation>
</comment>
<dbReference type="GO" id="GO:0016020">
    <property type="term" value="C:membrane"/>
    <property type="evidence" value="ECO:0007669"/>
    <property type="project" value="UniProtKB-SubCell"/>
</dbReference>
<feature type="transmembrane region" description="Helical" evidence="6">
    <location>
        <begin position="429"/>
        <end position="448"/>
    </location>
</feature>
<dbReference type="InterPro" id="IPR036259">
    <property type="entry name" value="MFS_trans_sf"/>
</dbReference>
<accession>A0ABD3RLQ8</accession>
<feature type="transmembrane region" description="Helical" evidence="6">
    <location>
        <begin position="454"/>
        <end position="476"/>
    </location>
</feature>
<evidence type="ECO:0000256" key="4">
    <source>
        <dbReference type="ARBA" id="ARBA00023136"/>
    </source>
</evidence>
<comment type="similarity">
    <text evidence="5">Belongs to the major facilitator superfamily. Phosphate:H(+) symporter (TC 2.A.1.9) family.</text>
</comment>
<dbReference type="Pfam" id="PF06813">
    <property type="entry name" value="Nodulin-like"/>
    <property type="match status" value="1"/>
</dbReference>
<gene>
    <name evidence="9" type="ORF">ACJIZ3_015170</name>
</gene>
<dbReference type="Gene3D" id="1.20.1250.20">
    <property type="entry name" value="MFS general substrate transporter like domains"/>
    <property type="match status" value="1"/>
</dbReference>
<evidence type="ECO:0000256" key="1">
    <source>
        <dbReference type="ARBA" id="ARBA00004141"/>
    </source>
</evidence>
<dbReference type="AlphaFoldDB" id="A0ABD3RLQ8"/>
<feature type="transmembrane region" description="Helical" evidence="6">
    <location>
        <begin position="210"/>
        <end position="230"/>
    </location>
</feature>
<name>A0ABD3RLQ8_9LAMI</name>
<keyword evidence="4 6" id="KW-0472">Membrane</keyword>
<feature type="transmembrane region" description="Helical" evidence="6">
    <location>
        <begin position="148"/>
        <end position="168"/>
    </location>
</feature>
<evidence type="ECO:0000256" key="3">
    <source>
        <dbReference type="ARBA" id="ARBA00022989"/>
    </source>
</evidence>
<feature type="transmembrane region" description="Helical" evidence="6">
    <location>
        <begin position="395"/>
        <end position="417"/>
    </location>
</feature>
<feature type="transmembrane region" description="Helical" evidence="6">
    <location>
        <begin position="488"/>
        <end position="512"/>
    </location>
</feature>
<proteinExistence type="inferred from homology"/>
<dbReference type="PANTHER" id="PTHR21576">
    <property type="entry name" value="UNCHARACTERIZED NODULIN-LIKE PROTEIN"/>
    <property type="match status" value="1"/>
</dbReference>
<dbReference type="PANTHER" id="PTHR21576:SF73">
    <property type="entry name" value="F1C9.29 PROTEIN-RELATED"/>
    <property type="match status" value="1"/>
</dbReference>
<feature type="transmembrane region" description="Helical" evidence="6">
    <location>
        <begin position="16"/>
        <end position="36"/>
    </location>
</feature>
<keyword evidence="3 6" id="KW-1133">Transmembrane helix</keyword>
<feature type="domain" description="NFD4 C-terminal" evidence="8">
    <location>
        <begin position="357"/>
        <end position="520"/>
    </location>
</feature>
<feature type="transmembrane region" description="Helical" evidence="6">
    <location>
        <begin position="242"/>
        <end position="264"/>
    </location>
</feature>
<evidence type="ECO:0008006" key="11">
    <source>
        <dbReference type="Google" id="ProtNLM"/>
    </source>
</evidence>
<feature type="transmembrane region" description="Helical" evidence="6">
    <location>
        <begin position="552"/>
        <end position="575"/>
    </location>
</feature>
<dbReference type="SUPFAM" id="SSF103473">
    <property type="entry name" value="MFS general substrate transporter"/>
    <property type="match status" value="2"/>
</dbReference>
<feature type="domain" description="Nodulin-like" evidence="7">
    <location>
        <begin position="15"/>
        <end position="262"/>
    </location>
</feature>
<evidence type="ECO:0000259" key="8">
    <source>
        <dbReference type="Pfam" id="PF23262"/>
    </source>
</evidence>
<evidence type="ECO:0000313" key="9">
    <source>
        <dbReference type="EMBL" id="KAL3813902.1"/>
    </source>
</evidence>
<evidence type="ECO:0000313" key="10">
    <source>
        <dbReference type="Proteomes" id="UP001634393"/>
    </source>
</evidence>
<dbReference type="FunFam" id="1.20.1250.20:FF:000446">
    <property type="entry name" value="Nodulin family protein"/>
    <property type="match status" value="1"/>
</dbReference>
<reference evidence="9 10" key="1">
    <citation type="submission" date="2024-12" db="EMBL/GenBank/DDBJ databases">
        <title>The unique morphological basis and parallel evolutionary history of personate flowers in Penstemon.</title>
        <authorList>
            <person name="Depatie T.H."/>
            <person name="Wessinger C.A."/>
        </authorList>
    </citation>
    <scope>NUCLEOTIDE SEQUENCE [LARGE SCALE GENOMIC DNA]</scope>
    <source>
        <strain evidence="9">WTNN_2</strain>
        <tissue evidence="9">Leaf</tissue>
    </source>
</reference>
<dbReference type="CDD" id="cd17354">
    <property type="entry name" value="MFS_Mch1p_like"/>
    <property type="match status" value="1"/>
</dbReference>
<protein>
    <recommendedName>
        <fullName evidence="11">Nodulin-like domain-containing protein</fullName>
    </recommendedName>
</protein>
<evidence type="ECO:0000256" key="5">
    <source>
        <dbReference type="ARBA" id="ARBA00044504"/>
    </source>
</evidence>
<evidence type="ECO:0000256" key="6">
    <source>
        <dbReference type="SAM" id="Phobius"/>
    </source>
</evidence>
<keyword evidence="2 6" id="KW-0812">Transmembrane</keyword>
<organism evidence="9 10">
    <name type="scientific">Penstemon smallii</name>
    <dbReference type="NCBI Taxonomy" id="265156"/>
    <lineage>
        <taxon>Eukaryota</taxon>
        <taxon>Viridiplantae</taxon>
        <taxon>Streptophyta</taxon>
        <taxon>Embryophyta</taxon>
        <taxon>Tracheophyta</taxon>
        <taxon>Spermatophyta</taxon>
        <taxon>Magnoliopsida</taxon>
        <taxon>eudicotyledons</taxon>
        <taxon>Gunneridae</taxon>
        <taxon>Pentapetalae</taxon>
        <taxon>asterids</taxon>
        <taxon>lamiids</taxon>
        <taxon>Lamiales</taxon>
        <taxon>Plantaginaceae</taxon>
        <taxon>Cheloneae</taxon>
        <taxon>Penstemon</taxon>
    </lineage>
</organism>
<dbReference type="InterPro" id="IPR056555">
    <property type="entry name" value="NFD4_C"/>
</dbReference>
<dbReference type="Pfam" id="PF23262">
    <property type="entry name" value="NFD4_C"/>
    <property type="match status" value="1"/>
</dbReference>
<comment type="caution">
    <text evidence="9">The sequence shown here is derived from an EMBL/GenBank/DDBJ whole genome shotgun (WGS) entry which is preliminary data.</text>
</comment>
<feature type="transmembrane region" description="Helical" evidence="6">
    <location>
        <begin position="362"/>
        <end position="380"/>
    </location>
</feature>
<keyword evidence="10" id="KW-1185">Reference proteome</keyword>
<dbReference type="Proteomes" id="UP001634393">
    <property type="component" value="Unassembled WGS sequence"/>
</dbReference>
<evidence type="ECO:0000259" key="7">
    <source>
        <dbReference type="Pfam" id="PF06813"/>
    </source>
</evidence>
<evidence type="ECO:0000256" key="2">
    <source>
        <dbReference type="ARBA" id="ARBA00022692"/>
    </source>
</evidence>